<dbReference type="PANTHER" id="PTHR35046:SF26">
    <property type="entry name" value="RNA-DIRECTED DNA POLYMERASE"/>
    <property type="match status" value="1"/>
</dbReference>
<dbReference type="AlphaFoldDB" id="A0A6L2NF25"/>
<dbReference type="PROSITE" id="PS50994">
    <property type="entry name" value="INTEGRASE"/>
    <property type="match status" value="1"/>
</dbReference>
<dbReference type="SUPFAM" id="SSF53098">
    <property type="entry name" value="Ribonuclease H-like"/>
    <property type="match status" value="1"/>
</dbReference>
<feature type="compositionally biased region" description="Low complexity" evidence="8">
    <location>
        <begin position="216"/>
        <end position="232"/>
    </location>
</feature>
<sequence length="952" mass="109737">MTWKRELIQELLISQNHGEDSVSNGLVNKRGAGSWHPNDIKVDIPKYDGKLDPDEFVDWLRTVERVFDYKQTTEDNKVKIVALKLRKYASTWWLNTCLKRERAGKEKIQTWPKMKQKLPAYYVQNSFLQLPSLSQGTGTAEEYSREFEYLLMKCDVLEDDPQTLVRYLGGPEPRVANVVELHSYQTLTDLTLLSHKLDSQQRSKGKFEPTCQSFRPTTYSKPTSTHKTTTPTNSQNPKSEPSKAPRRCFRCQGLGHIASECPNKRMISLADFELARGFEFESDLVASPESPHDDEVELTGPDEGLCLVVRRTLSTTPVSETELQQESIFHTRCTMAQEACSVIIDGGSCTNVASQTLVMKLTSPLNHILPLIPCAVLTLLVPKKNGEWRMCMDSRSINRITIKYRFPIPRLNDLLDELHGSIVFPKVDLRSGYHQIHIYEGDEWKTAFKTKEGLYEWLVMPFGLSNPPSTFMRLMNHVLKPFLRSFIVVYFDDILVYSQTTDEHQSHLSQLFKGIQVDEKKFQAIRDCREKLNDAKQRYTTYDKEFYAIIRALEHWQHYLISKEFILHSDHEALKYIQGQHKLQPRHAKWVEFLQAFNFTIKHKSGKLNKGADALSRRYSLLTSLQPKVLRFELLQNEYPSDPDFEDIYTSCQNHAKGEFHICNGFLFRTQQLCIPRHSIRLDIIQEAHEGGLAGHLGIDKTTHILRSHFFLPRMSRDVEHYIRRCLQCHKAKGQSSPHGLYLPLSVPVTPWEDVSLDFITGLPRTQRQKDSVMVVVDRFSKMAHFVACHATYDAVQITNLYFKEIVRLHGVPKTIVSDRDTKFLSYFLLTLWRKLGTKLKFSTSSHPQTDGQTEERFPSKRRSKLSPRSDSPFRVIAMVNDNAYAIDLPGNSSASATINVGDLQPYYDPNEPLPSLRQTFSKTERMIGRHRSRPIILHLQTRLKDGLAWSN</sequence>
<keyword evidence="3" id="KW-0540">Nuclease</keyword>
<evidence type="ECO:0000256" key="8">
    <source>
        <dbReference type="SAM" id="MobiDB-lite"/>
    </source>
</evidence>
<dbReference type="SUPFAM" id="SSF56672">
    <property type="entry name" value="DNA/RNA polymerases"/>
    <property type="match status" value="1"/>
</dbReference>
<dbReference type="Pfam" id="PF24626">
    <property type="entry name" value="SH3_Tf2-1"/>
    <property type="match status" value="1"/>
</dbReference>
<dbReference type="GO" id="GO:0008270">
    <property type="term" value="F:zinc ion binding"/>
    <property type="evidence" value="ECO:0007669"/>
    <property type="project" value="UniProtKB-KW"/>
</dbReference>
<dbReference type="GO" id="GO:0003676">
    <property type="term" value="F:nucleic acid binding"/>
    <property type="evidence" value="ECO:0007669"/>
    <property type="project" value="InterPro"/>
</dbReference>
<protein>
    <submittedName>
        <fullName evidence="12">Reverse transcriptase</fullName>
    </submittedName>
</protein>
<dbReference type="InterPro" id="IPR012337">
    <property type="entry name" value="RNaseH-like_sf"/>
</dbReference>
<reference evidence="12" key="1">
    <citation type="journal article" date="2019" name="Sci. Rep.">
        <title>Draft genome of Tanacetum cinerariifolium, the natural source of mosquito coil.</title>
        <authorList>
            <person name="Yamashiro T."/>
            <person name="Shiraishi A."/>
            <person name="Satake H."/>
            <person name="Nakayama K."/>
        </authorList>
    </citation>
    <scope>NUCLEOTIDE SEQUENCE</scope>
</reference>
<dbReference type="Pfam" id="PF17921">
    <property type="entry name" value="Integrase_H2C2"/>
    <property type="match status" value="1"/>
</dbReference>
<gene>
    <name evidence="12" type="ORF">Tci_055243</name>
</gene>
<evidence type="ECO:0000256" key="1">
    <source>
        <dbReference type="ARBA" id="ARBA00022679"/>
    </source>
</evidence>
<keyword evidence="7" id="KW-0862">Zinc</keyword>
<evidence type="ECO:0000256" key="7">
    <source>
        <dbReference type="PROSITE-ProRule" id="PRU00047"/>
    </source>
</evidence>
<evidence type="ECO:0000259" key="9">
    <source>
        <dbReference type="PROSITE" id="PS50158"/>
    </source>
</evidence>
<dbReference type="Gene3D" id="1.10.340.70">
    <property type="match status" value="1"/>
</dbReference>
<dbReference type="InterPro" id="IPR036875">
    <property type="entry name" value="Znf_CCHC_sf"/>
</dbReference>
<accession>A0A6L2NF25</accession>
<evidence type="ECO:0000256" key="3">
    <source>
        <dbReference type="ARBA" id="ARBA00022722"/>
    </source>
</evidence>
<dbReference type="FunFam" id="1.10.340.70:FF:000001">
    <property type="entry name" value="Retrovirus-related Pol polyprotein from transposon gypsy-like Protein"/>
    <property type="match status" value="1"/>
</dbReference>
<feature type="compositionally biased region" description="Basic and acidic residues" evidence="8">
    <location>
        <begin position="198"/>
        <end position="207"/>
    </location>
</feature>
<dbReference type="CDD" id="cd01647">
    <property type="entry name" value="RT_LTR"/>
    <property type="match status" value="1"/>
</dbReference>
<dbReference type="EMBL" id="BKCJ010008648">
    <property type="protein sequence ID" value="GEU83265.1"/>
    <property type="molecule type" value="Genomic_DNA"/>
</dbReference>
<dbReference type="Pfam" id="PF17917">
    <property type="entry name" value="RT_RNaseH"/>
    <property type="match status" value="1"/>
</dbReference>
<dbReference type="GO" id="GO:0003964">
    <property type="term" value="F:RNA-directed DNA polymerase activity"/>
    <property type="evidence" value="ECO:0007669"/>
    <property type="project" value="UniProtKB-KW"/>
</dbReference>
<dbReference type="PROSITE" id="PS50878">
    <property type="entry name" value="RT_POL"/>
    <property type="match status" value="1"/>
</dbReference>
<dbReference type="InterPro" id="IPR001878">
    <property type="entry name" value="Znf_CCHC"/>
</dbReference>
<evidence type="ECO:0000256" key="6">
    <source>
        <dbReference type="ARBA" id="ARBA00022918"/>
    </source>
</evidence>
<comment type="caution">
    <text evidence="12">The sequence shown here is derived from an EMBL/GenBank/DDBJ whole genome shotgun (WGS) entry which is preliminary data.</text>
</comment>
<dbReference type="InterPro" id="IPR041588">
    <property type="entry name" value="Integrase_H2C2"/>
</dbReference>
<feature type="domain" description="CCHC-type" evidence="9">
    <location>
        <begin position="246"/>
        <end position="263"/>
    </location>
</feature>
<keyword evidence="2" id="KW-0548">Nucleotidyltransferase</keyword>
<evidence type="ECO:0000313" key="12">
    <source>
        <dbReference type="EMBL" id="GEU83265.1"/>
    </source>
</evidence>
<dbReference type="GO" id="GO:0004519">
    <property type="term" value="F:endonuclease activity"/>
    <property type="evidence" value="ECO:0007669"/>
    <property type="project" value="UniProtKB-KW"/>
</dbReference>
<dbReference type="InterPro" id="IPR005162">
    <property type="entry name" value="Retrotrans_gag_dom"/>
</dbReference>
<dbReference type="Gene3D" id="3.30.70.270">
    <property type="match status" value="1"/>
</dbReference>
<keyword evidence="1" id="KW-0808">Transferase</keyword>
<keyword evidence="7" id="KW-0863">Zinc-finger</keyword>
<evidence type="ECO:0000259" key="11">
    <source>
        <dbReference type="PROSITE" id="PS50994"/>
    </source>
</evidence>
<dbReference type="GO" id="GO:0016787">
    <property type="term" value="F:hydrolase activity"/>
    <property type="evidence" value="ECO:0007669"/>
    <property type="project" value="UniProtKB-KW"/>
</dbReference>
<evidence type="ECO:0000259" key="10">
    <source>
        <dbReference type="PROSITE" id="PS50878"/>
    </source>
</evidence>
<feature type="domain" description="Reverse transcriptase" evidence="10">
    <location>
        <begin position="362"/>
        <end position="561"/>
    </location>
</feature>
<dbReference type="InterPro" id="IPR043128">
    <property type="entry name" value="Rev_trsase/Diguanyl_cyclase"/>
</dbReference>
<dbReference type="InterPro" id="IPR041373">
    <property type="entry name" value="RT_RNaseH"/>
</dbReference>
<dbReference type="PANTHER" id="PTHR35046">
    <property type="entry name" value="ZINC KNUCKLE (CCHC-TYPE) FAMILY PROTEIN"/>
    <property type="match status" value="1"/>
</dbReference>
<feature type="domain" description="Integrase catalytic" evidence="11">
    <location>
        <begin position="747"/>
        <end position="914"/>
    </location>
</feature>
<keyword evidence="6 12" id="KW-0695">RNA-directed DNA polymerase</keyword>
<evidence type="ECO:0000256" key="5">
    <source>
        <dbReference type="ARBA" id="ARBA00022801"/>
    </source>
</evidence>
<organism evidence="12">
    <name type="scientific">Tanacetum cinerariifolium</name>
    <name type="common">Dalmatian daisy</name>
    <name type="synonym">Chrysanthemum cinerariifolium</name>
    <dbReference type="NCBI Taxonomy" id="118510"/>
    <lineage>
        <taxon>Eukaryota</taxon>
        <taxon>Viridiplantae</taxon>
        <taxon>Streptophyta</taxon>
        <taxon>Embryophyta</taxon>
        <taxon>Tracheophyta</taxon>
        <taxon>Spermatophyta</taxon>
        <taxon>Magnoliopsida</taxon>
        <taxon>eudicotyledons</taxon>
        <taxon>Gunneridae</taxon>
        <taxon>Pentapetalae</taxon>
        <taxon>asterids</taxon>
        <taxon>campanulids</taxon>
        <taxon>Asterales</taxon>
        <taxon>Asteraceae</taxon>
        <taxon>Asteroideae</taxon>
        <taxon>Anthemideae</taxon>
        <taxon>Anthemidinae</taxon>
        <taxon>Tanacetum</taxon>
    </lineage>
</organism>
<dbReference type="InterPro" id="IPR001584">
    <property type="entry name" value="Integrase_cat-core"/>
</dbReference>
<evidence type="ECO:0000256" key="2">
    <source>
        <dbReference type="ARBA" id="ARBA00022695"/>
    </source>
</evidence>
<keyword evidence="4" id="KW-0255">Endonuclease</keyword>
<dbReference type="CDD" id="cd09274">
    <property type="entry name" value="RNase_HI_RT_Ty3"/>
    <property type="match status" value="1"/>
</dbReference>
<dbReference type="SMART" id="SM00343">
    <property type="entry name" value="ZnF_C2HC"/>
    <property type="match status" value="1"/>
</dbReference>
<dbReference type="InterPro" id="IPR056924">
    <property type="entry name" value="SH3_Tf2-1"/>
</dbReference>
<name>A0A6L2NF25_TANCI</name>
<keyword evidence="7" id="KW-0479">Metal-binding</keyword>
<dbReference type="Pfam" id="PF00078">
    <property type="entry name" value="RVT_1"/>
    <property type="match status" value="1"/>
</dbReference>
<dbReference type="Gene3D" id="3.30.420.10">
    <property type="entry name" value="Ribonuclease H-like superfamily/Ribonuclease H"/>
    <property type="match status" value="1"/>
</dbReference>
<dbReference type="InterPro" id="IPR043502">
    <property type="entry name" value="DNA/RNA_pol_sf"/>
</dbReference>
<dbReference type="SUPFAM" id="SSF57756">
    <property type="entry name" value="Retrovirus zinc finger-like domains"/>
    <property type="match status" value="1"/>
</dbReference>
<dbReference type="Gene3D" id="4.10.60.10">
    <property type="entry name" value="Zinc finger, CCHC-type"/>
    <property type="match status" value="1"/>
</dbReference>
<proteinExistence type="predicted"/>
<feature type="compositionally biased region" description="Polar residues" evidence="8">
    <location>
        <begin position="843"/>
        <end position="852"/>
    </location>
</feature>
<dbReference type="Gene3D" id="3.10.10.10">
    <property type="entry name" value="HIV Type 1 Reverse Transcriptase, subunit A, domain 1"/>
    <property type="match status" value="1"/>
</dbReference>
<dbReference type="Pfam" id="PF03732">
    <property type="entry name" value="Retrotrans_gag"/>
    <property type="match status" value="1"/>
</dbReference>
<dbReference type="Pfam" id="PF00098">
    <property type="entry name" value="zf-CCHC"/>
    <property type="match status" value="1"/>
</dbReference>
<dbReference type="InterPro" id="IPR000477">
    <property type="entry name" value="RT_dom"/>
</dbReference>
<dbReference type="GO" id="GO:0015074">
    <property type="term" value="P:DNA integration"/>
    <property type="evidence" value="ECO:0007669"/>
    <property type="project" value="InterPro"/>
</dbReference>
<evidence type="ECO:0000256" key="4">
    <source>
        <dbReference type="ARBA" id="ARBA00022759"/>
    </source>
</evidence>
<feature type="region of interest" description="Disordered" evidence="8">
    <location>
        <begin position="843"/>
        <end position="869"/>
    </location>
</feature>
<dbReference type="InterPro" id="IPR036397">
    <property type="entry name" value="RNaseH_sf"/>
</dbReference>
<feature type="region of interest" description="Disordered" evidence="8">
    <location>
        <begin position="198"/>
        <end position="246"/>
    </location>
</feature>
<dbReference type="PROSITE" id="PS50158">
    <property type="entry name" value="ZF_CCHC"/>
    <property type="match status" value="1"/>
</dbReference>
<keyword evidence="5" id="KW-0378">Hydrolase</keyword>